<dbReference type="RefSeq" id="WP_088271390.1">
    <property type="nucleotide sequence ID" value="NZ_BMKI01000001.1"/>
</dbReference>
<dbReference type="Pfam" id="PF09414">
    <property type="entry name" value="RNA_ligase"/>
    <property type="match status" value="1"/>
</dbReference>
<sequence length="322" mass="37181">MTLNFMKYPSLVNHYAIGKEHCIANKLDELWYSTEKIHVANASIVINRNGEQGLAKRTSLITDDDKQFSALKLVIPDTVYESIAKIFEYHPSIDYLNVYGEYFGNGVQSMDYEVNKNKNKSFKVFNVLVHLIGFPATSRYVFGYEKLIYFFERDDLVPIEDIKPLREFLKQEPDDKSYLGGNREGNVYQPINGYEINTHDGLKFIGVKHKLASFSEKQKNNNKPNRTKEIFSIEELEIRTELGEYITINRVKNVLSHGEYDLVPKNIGKIMLAVKEDAICEYTRETTREVNESAISLKKLVEGYSSQIAKMIKELIRESECE</sequence>
<dbReference type="Proteomes" id="UP000630615">
    <property type="component" value="Unassembled WGS sequence"/>
</dbReference>
<dbReference type="SUPFAM" id="SSF56091">
    <property type="entry name" value="DNA ligase/mRNA capping enzyme, catalytic domain"/>
    <property type="match status" value="1"/>
</dbReference>
<name>A0ABQ1NF22_9ENTE</name>
<accession>A0ABQ1NF22</accession>
<dbReference type="InterPro" id="IPR021122">
    <property type="entry name" value="RNA_ligase_dom_REL/Rnl2"/>
</dbReference>
<keyword evidence="4" id="KW-1185">Reference proteome</keyword>
<organism evidence="3 4">
    <name type="scientific">Enterococcus wangshanyuanii</name>
    <dbReference type="NCBI Taxonomy" id="2005703"/>
    <lineage>
        <taxon>Bacteria</taxon>
        <taxon>Bacillati</taxon>
        <taxon>Bacillota</taxon>
        <taxon>Bacilli</taxon>
        <taxon>Lactobacillales</taxon>
        <taxon>Enterococcaceae</taxon>
        <taxon>Enterococcus</taxon>
    </lineage>
</organism>
<dbReference type="EMBL" id="BMKI01000001">
    <property type="protein sequence ID" value="GGC74741.1"/>
    <property type="molecule type" value="Genomic_DNA"/>
</dbReference>
<feature type="domain" description="RNA ligase" evidence="1">
    <location>
        <begin position="31"/>
        <end position="194"/>
    </location>
</feature>
<evidence type="ECO:0000259" key="1">
    <source>
        <dbReference type="Pfam" id="PF09414"/>
    </source>
</evidence>
<proteinExistence type="predicted"/>
<feature type="domain" description="RNA ligase 2 C-terminal" evidence="2">
    <location>
        <begin position="237"/>
        <end position="304"/>
    </location>
</feature>
<dbReference type="Gene3D" id="1.10.10.1810">
    <property type="entry name" value="RNA ligase"/>
    <property type="match status" value="1"/>
</dbReference>
<reference evidence="4" key="1">
    <citation type="journal article" date="2019" name="Int. J. Syst. Evol. Microbiol.">
        <title>The Global Catalogue of Microorganisms (GCM) 10K type strain sequencing project: providing services to taxonomists for standard genome sequencing and annotation.</title>
        <authorList>
            <consortium name="The Broad Institute Genomics Platform"/>
            <consortium name="The Broad Institute Genome Sequencing Center for Infectious Disease"/>
            <person name="Wu L."/>
            <person name="Ma J."/>
        </authorList>
    </citation>
    <scope>NUCLEOTIDE SEQUENCE [LARGE SCALE GENOMIC DNA]</scope>
    <source>
        <strain evidence="4">CGMCC 1.15942</strain>
    </source>
</reference>
<evidence type="ECO:0000313" key="3">
    <source>
        <dbReference type="EMBL" id="GGC74741.1"/>
    </source>
</evidence>
<dbReference type="InterPro" id="IPR041948">
    <property type="entry name" value="Rnl1/2_C_sf"/>
</dbReference>
<protein>
    <recommendedName>
        <fullName evidence="5">RNA ligase domain-containing protein</fullName>
    </recommendedName>
</protein>
<evidence type="ECO:0008006" key="5">
    <source>
        <dbReference type="Google" id="ProtNLM"/>
    </source>
</evidence>
<dbReference type="Gene3D" id="3.30.470.30">
    <property type="entry name" value="DNA ligase/mRNA capping enzyme"/>
    <property type="match status" value="1"/>
</dbReference>
<evidence type="ECO:0000259" key="2">
    <source>
        <dbReference type="Pfam" id="PF18043"/>
    </source>
</evidence>
<dbReference type="Pfam" id="PF18043">
    <property type="entry name" value="T4_Rnl2_C"/>
    <property type="match status" value="1"/>
</dbReference>
<comment type="caution">
    <text evidence="3">The sequence shown here is derived from an EMBL/GenBank/DDBJ whole genome shotgun (WGS) entry which is preliminary data.</text>
</comment>
<dbReference type="InterPro" id="IPR040609">
    <property type="entry name" value="Rnl2_C"/>
</dbReference>
<evidence type="ECO:0000313" key="4">
    <source>
        <dbReference type="Proteomes" id="UP000630615"/>
    </source>
</evidence>
<gene>
    <name evidence="3" type="ORF">GCM10011573_00320</name>
</gene>